<evidence type="ECO:0000259" key="1">
    <source>
        <dbReference type="Pfam" id="PF00182"/>
    </source>
</evidence>
<dbReference type="SUPFAM" id="SSF53955">
    <property type="entry name" value="Lysozyme-like"/>
    <property type="match status" value="1"/>
</dbReference>
<dbReference type="Gene3D" id="1.10.530.10">
    <property type="match status" value="1"/>
</dbReference>
<comment type="caution">
    <text evidence="2">The sequence shown here is derived from an EMBL/GenBank/DDBJ whole genome shotgun (WGS) entry which is preliminary data.</text>
</comment>
<dbReference type="PANTHER" id="PTHR34408">
    <property type="entry name" value="FAMILY PROTEIN, PUTATIVE-RELATED"/>
    <property type="match status" value="1"/>
</dbReference>
<evidence type="ECO:0000313" key="3">
    <source>
        <dbReference type="Proteomes" id="UP000664628"/>
    </source>
</evidence>
<dbReference type="GO" id="GO:0016787">
    <property type="term" value="F:hydrolase activity"/>
    <property type="evidence" value="ECO:0007669"/>
    <property type="project" value="UniProtKB-KW"/>
</dbReference>
<keyword evidence="2" id="KW-0378">Hydrolase</keyword>
<evidence type="ECO:0000313" key="2">
    <source>
        <dbReference type="EMBL" id="MBO0947478.1"/>
    </source>
</evidence>
<dbReference type="InterPro" id="IPR023346">
    <property type="entry name" value="Lysozyme-like_dom_sf"/>
</dbReference>
<dbReference type="InterPro" id="IPR000726">
    <property type="entry name" value="Glyco_hydro_19_cat"/>
</dbReference>
<keyword evidence="3" id="KW-1185">Reference proteome</keyword>
<proteinExistence type="predicted"/>
<dbReference type="Proteomes" id="UP000664628">
    <property type="component" value="Unassembled WGS sequence"/>
</dbReference>
<feature type="domain" description="Glycoside hydrolase family 19 catalytic" evidence="1">
    <location>
        <begin position="117"/>
        <end position="170"/>
    </location>
</feature>
<dbReference type="RefSeq" id="WP_207327386.1">
    <property type="nucleotide sequence ID" value="NZ_JAFMYW010000001.1"/>
</dbReference>
<accession>A0ABS3JBW9</accession>
<gene>
    <name evidence="2" type="ORF">J2I46_02730</name>
</gene>
<dbReference type="Pfam" id="PF00182">
    <property type="entry name" value="Glyco_hydro_19"/>
    <property type="match status" value="1"/>
</dbReference>
<dbReference type="PANTHER" id="PTHR34408:SF1">
    <property type="entry name" value="GLYCOSYL HYDROLASE FAMILY 19 DOMAIN-CONTAINING PROTEIN HI_1415"/>
    <property type="match status" value="1"/>
</dbReference>
<dbReference type="InterPro" id="IPR052354">
    <property type="entry name" value="Cell_Wall_Dynamics_Protein"/>
</dbReference>
<reference evidence="2 3" key="1">
    <citation type="submission" date="2021-03" db="EMBL/GenBank/DDBJ databases">
        <title>Fibrella sp. HMF5405 genome sequencing and assembly.</title>
        <authorList>
            <person name="Kang H."/>
            <person name="Kim H."/>
            <person name="Bae S."/>
            <person name="Joh K."/>
        </authorList>
    </citation>
    <scope>NUCLEOTIDE SEQUENCE [LARGE SCALE GENOMIC DNA]</scope>
    <source>
        <strain evidence="2 3">HMF5405</strain>
    </source>
</reference>
<sequence>MQLTLSQLTQLCGSAKLAATYLTPLNDSLTWGKIVEPVAVAHYLAQILHESQNLTRQSENLNYTPKAALATFNQTRVRITPAQAELYCRTAAHKANPEMIANIVYAGMSGNGNAASGDGWRYRGRSWIQLTLKDNYEACGKSIGVDLVGNPDLATRPDVAPKVGIWYWNSRGLTRIALTDKVGVIEDDDDVCALITRRINGGMNGFTERLANLKHCKKVLGIA</sequence>
<protein>
    <submittedName>
        <fullName evidence="2">Glycoside hydrolase family 19 protein</fullName>
    </submittedName>
</protein>
<name>A0ABS3JBW9_9BACT</name>
<dbReference type="EMBL" id="JAFMYW010000001">
    <property type="protein sequence ID" value="MBO0947478.1"/>
    <property type="molecule type" value="Genomic_DNA"/>
</dbReference>
<organism evidence="2 3">
    <name type="scientific">Fibrella forsythiae</name>
    <dbReference type="NCBI Taxonomy" id="2817061"/>
    <lineage>
        <taxon>Bacteria</taxon>
        <taxon>Pseudomonadati</taxon>
        <taxon>Bacteroidota</taxon>
        <taxon>Cytophagia</taxon>
        <taxon>Cytophagales</taxon>
        <taxon>Spirosomataceae</taxon>
        <taxon>Fibrella</taxon>
    </lineage>
</organism>